<evidence type="ECO:0000256" key="1">
    <source>
        <dbReference type="ARBA" id="ARBA00006272"/>
    </source>
</evidence>
<feature type="binding site" evidence="7">
    <location>
        <position position="60"/>
    </location>
    <ligand>
        <name>Zn(2+)</name>
        <dbReference type="ChEBI" id="CHEBI:29105"/>
        <label>1</label>
    </ligand>
</feature>
<dbReference type="PANTHER" id="PTHR32481:SF0">
    <property type="entry name" value="AMINOPEPTIDASE YPDE-RELATED"/>
    <property type="match status" value="1"/>
</dbReference>
<feature type="binding site" evidence="7">
    <location>
        <position position="215"/>
    </location>
    <ligand>
        <name>Zn(2+)</name>
        <dbReference type="ChEBI" id="CHEBI:29105"/>
        <label>1</label>
    </ligand>
</feature>
<evidence type="ECO:0000256" key="7">
    <source>
        <dbReference type="PIRSR" id="PIRSR001123-2"/>
    </source>
</evidence>
<comment type="cofactor">
    <cofactor evidence="7">
        <name>a divalent metal cation</name>
        <dbReference type="ChEBI" id="CHEBI:60240"/>
    </cofactor>
    <text evidence="7">Binds 2 divalent metal cations per subunit.</text>
</comment>
<dbReference type="OrthoDB" id="9772053at2"/>
<dbReference type="Gene3D" id="3.40.630.10">
    <property type="entry name" value="Zn peptidases"/>
    <property type="match status" value="1"/>
</dbReference>
<dbReference type="InterPro" id="IPR023367">
    <property type="entry name" value="Peptidase_M42_dom2"/>
</dbReference>
<dbReference type="Proteomes" id="UP000186156">
    <property type="component" value="Unassembled WGS sequence"/>
</dbReference>
<dbReference type="EMBL" id="FTOO01000008">
    <property type="protein sequence ID" value="SIS96422.1"/>
    <property type="molecule type" value="Genomic_DNA"/>
</dbReference>
<dbReference type="STRING" id="252246.SAMN05421799_10842"/>
<accession>A0A1N7NDQ4</accession>
<dbReference type="InterPro" id="IPR008007">
    <property type="entry name" value="Peptidase_M42"/>
</dbReference>
<dbReference type="PIRSF" id="PIRSF001123">
    <property type="entry name" value="PepA_GA"/>
    <property type="match status" value="1"/>
</dbReference>
<keyword evidence="5" id="KW-0378">Hydrolase</keyword>
<keyword evidence="2" id="KW-0031">Aminopeptidase</keyword>
<evidence type="ECO:0000256" key="5">
    <source>
        <dbReference type="ARBA" id="ARBA00022801"/>
    </source>
</evidence>
<proteinExistence type="inferred from homology"/>
<dbReference type="RefSeq" id="WP_076347632.1">
    <property type="nucleotide sequence ID" value="NZ_FTOO01000008.1"/>
</dbReference>
<organism evidence="8 9">
    <name type="scientific">Alicyclobacillus vulcanalis</name>
    <dbReference type="NCBI Taxonomy" id="252246"/>
    <lineage>
        <taxon>Bacteria</taxon>
        <taxon>Bacillati</taxon>
        <taxon>Bacillota</taxon>
        <taxon>Bacilli</taxon>
        <taxon>Bacillales</taxon>
        <taxon>Alicyclobacillaceae</taxon>
        <taxon>Alicyclobacillus</taxon>
    </lineage>
</organism>
<evidence type="ECO:0000256" key="2">
    <source>
        <dbReference type="ARBA" id="ARBA00022438"/>
    </source>
</evidence>
<feature type="binding site" evidence="7">
    <location>
        <position position="162"/>
    </location>
    <ligand>
        <name>Zn(2+)</name>
        <dbReference type="ChEBI" id="CHEBI:29105"/>
        <label>1</label>
    </ligand>
</feature>
<protein>
    <submittedName>
        <fullName evidence="8">Endoglucanase</fullName>
    </submittedName>
</protein>
<dbReference type="AlphaFoldDB" id="A0A1N7NDQ4"/>
<dbReference type="PANTHER" id="PTHR32481">
    <property type="entry name" value="AMINOPEPTIDASE"/>
    <property type="match status" value="1"/>
</dbReference>
<keyword evidence="3" id="KW-0645">Protease</keyword>
<dbReference type="GO" id="GO:0006508">
    <property type="term" value="P:proteolysis"/>
    <property type="evidence" value="ECO:0007669"/>
    <property type="project" value="UniProtKB-KW"/>
</dbReference>
<comment type="similarity">
    <text evidence="1 6">Belongs to the peptidase M42 family.</text>
</comment>
<evidence type="ECO:0000313" key="9">
    <source>
        <dbReference type="Proteomes" id="UP000186156"/>
    </source>
</evidence>
<evidence type="ECO:0000256" key="3">
    <source>
        <dbReference type="ARBA" id="ARBA00022670"/>
    </source>
</evidence>
<dbReference type="SUPFAM" id="SSF53187">
    <property type="entry name" value="Zn-dependent exopeptidases"/>
    <property type="match status" value="1"/>
</dbReference>
<evidence type="ECO:0000256" key="4">
    <source>
        <dbReference type="ARBA" id="ARBA00022723"/>
    </source>
</evidence>
<evidence type="ECO:0000256" key="6">
    <source>
        <dbReference type="PIRNR" id="PIRNR001123"/>
    </source>
</evidence>
<keyword evidence="4 7" id="KW-0479">Metal-binding</keyword>
<dbReference type="SUPFAM" id="SSF101821">
    <property type="entry name" value="Aminopeptidase/glucanase lid domain"/>
    <property type="match status" value="1"/>
</dbReference>
<dbReference type="GO" id="GO:0004177">
    <property type="term" value="F:aminopeptidase activity"/>
    <property type="evidence" value="ECO:0007669"/>
    <property type="project" value="UniProtKB-UniRule"/>
</dbReference>
<feature type="binding site" evidence="7">
    <location>
        <position position="162"/>
    </location>
    <ligand>
        <name>Zn(2+)</name>
        <dbReference type="ChEBI" id="CHEBI:29105"/>
        <label>2</label>
    </ligand>
</feature>
<gene>
    <name evidence="8" type="ORF">SAMN05421799_10842</name>
</gene>
<dbReference type="GO" id="GO:0046872">
    <property type="term" value="F:metal ion binding"/>
    <property type="evidence" value="ECO:0007669"/>
    <property type="project" value="UniProtKB-UniRule"/>
</dbReference>
<evidence type="ECO:0000313" key="8">
    <source>
        <dbReference type="EMBL" id="SIS96422.1"/>
    </source>
</evidence>
<dbReference type="Pfam" id="PF05343">
    <property type="entry name" value="Peptidase_M42"/>
    <property type="match status" value="1"/>
</dbReference>
<dbReference type="InterPro" id="IPR051464">
    <property type="entry name" value="Peptidase_M42_aminopept"/>
</dbReference>
<sequence length="328" mass="34354">MRDAVMRWLDYVAPSGSERTLVDALLDSVREAADEVLVDALGSGIARKRGDGPHLMLAAHVDEPGLMVIDIDDRGYLHVVSVGDVKPRECVGRQVVFTNGAVGLVHAEEPKEGDLDIDALVIDVGARSREEAERLAPIGTAGVLMVQPVSWGESLVTGRAIDNRLGCWAAAEAFRRLSAKGKNVSLAFTAQNVVGARAARAAAFQLEPAYAIVVDAADADDVLHRSPVVALGKGPVLKVMDRATVVPLEGKRAVEKAADGLGLALQYEVSREAWSDTGAIQLSRGGCVAIGLGYPVRRAGAFAATADLADVDGLIRLLVATAEGLLGG</sequence>
<reference evidence="9" key="1">
    <citation type="submission" date="2017-01" db="EMBL/GenBank/DDBJ databases">
        <authorList>
            <person name="Varghese N."/>
            <person name="Submissions S."/>
        </authorList>
    </citation>
    <scope>NUCLEOTIDE SEQUENCE [LARGE SCALE GENOMIC DNA]</scope>
    <source>
        <strain evidence="9">DSM 16176</strain>
    </source>
</reference>
<name>A0A1N7NDQ4_9BACL</name>
<dbReference type="Gene3D" id="2.40.30.40">
    <property type="entry name" value="Peptidase M42, domain 2"/>
    <property type="match status" value="1"/>
</dbReference>
<keyword evidence="9" id="KW-1185">Reference proteome</keyword>